<feature type="transmembrane region" description="Helical" evidence="5">
    <location>
        <begin position="104"/>
        <end position="124"/>
    </location>
</feature>
<keyword evidence="1" id="KW-0962">Peroxisome biogenesis</keyword>
<organism evidence="6 7">
    <name type="scientific">Candida maltosa (strain Xu316)</name>
    <name type="common">Yeast</name>
    <dbReference type="NCBI Taxonomy" id="1245528"/>
    <lineage>
        <taxon>Eukaryota</taxon>
        <taxon>Fungi</taxon>
        <taxon>Dikarya</taxon>
        <taxon>Ascomycota</taxon>
        <taxon>Saccharomycotina</taxon>
        <taxon>Pichiomycetes</taxon>
        <taxon>Debaryomycetaceae</taxon>
        <taxon>Candida/Lodderomyces clade</taxon>
        <taxon>Candida</taxon>
    </lineage>
</organism>
<accession>M3JDA7</accession>
<keyword evidence="3" id="KW-0576">Peroxisome</keyword>
<dbReference type="OrthoDB" id="411017at2759"/>
<dbReference type="HOGENOM" id="CLU_049216_0_1_1"/>
<evidence type="ECO:0000256" key="5">
    <source>
        <dbReference type="SAM" id="Phobius"/>
    </source>
</evidence>
<proteinExistence type="predicted"/>
<dbReference type="GO" id="GO:0016559">
    <property type="term" value="P:peroxisome fission"/>
    <property type="evidence" value="ECO:0007669"/>
    <property type="project" value="InterPro"/>
</dbReference>
<sequence>MVVDSLVYHPTITKVVKFLDTTPKREKTFRLLTYLSRFLGYYAYRKGYSKETIELWANLKANFTFIRKALRFLKPINHLQLASKAYDNKLLDPILQATTIIRNLAYAGYLSIDGVIFFKLLGIIDSKKYPNLPKYASRFWLVGLIAGLINSLRIIVSLRNYEKQEGDNEKETDVVAIKEKLYQAKRKLVWDLLDTFIALNSLNILHFTEGDIGFAGVITSLMGLVDLWKAT</sequence>
<dbReference type="STRING" id="1245528.M3JDA7"/>
<dbReference type="Proteomes" id="UP000011777">
    <property type="component" value="Unassembled WGS sequence"/>
</dbReference>
<evidence type="ECO:0000313" key="6">
    <source>
        <dbReference type="EMBL" id="EMG50143.1"/>
    </source>
</evidence>
<dbReference type="Pfam" id="PF05648">
    <property type="entry name" value="PEX11"/>
    <property type="match status" value="1"/>
</dbReference>
<dbReference type="InterPro" id="IPR008733">
    <property type="entry name" value="PEX11"/>
</dbReference>
<evidence type="ECO:0000256" key="3">
    <source>
        <dbReference type="ARBA" id="ARBA00023140"/>
    </source>
</evidence>
<comment type="subcellular location">
    <subcellularLocation>
        <location evidence="4">Peroxisome membrane</location>
    </subcellularLocation>
</comment>
<protein>
    <recommendedName>
        <fullName evidence="8">Peroxisomal membrane protein</fullName>
    </recommendedName>
</protein>
<evidence type="ECO:0000256" key="2">
    <source>
        <dbReference type="ARBA" id="ARBA00023136"/>
    </source>
</evidence>
<comment type="caution">
    <text evidence="6">The sequence shown here is derived from an EMBL/GenBank/DDBJ whole genome shotgun (WGS) entry which is preliminary data.</text>
</comment>
<reference evidence="6 7" key="1">
    <citation type="submission" date="2013-02" db="EMBL/GenBank/DDBJ databases">
        <title>Genome sequence of Candida maltosa Xu316, a potential industrial strain for xylitol and ethanol production.</title>
        <authorList>
            <person name="Yu J."/>
            <person name="Wang Q."/>
            <person name="Geng X."/>
            <person name="Bao W."/>
            <person name="He P."/>
            <person name="Cai J."/>
        </authorList>
    </citation>
    <scope>NUCLEOTIDE SEQUENCE [LARGE SCALE GENOMIC DNA]</scope>
    <source>
        <strain evidence="7">Xu316</strain>
    </source>
</reference>
<name>M3JDA7_CANMX</name>
<dbReference type="OMA" id="AYHPTVA"/>
<dbReference type="AlphaFoldDB" id="M3JDA7"/>
<dbReference type="PANTHER" id="PTHR12652">
    <property type="entry name" value="PEROXISOMAL BIOGENESIS FACTOR 11"/>
    <property type="match status" value="1"/>
</dbReference>
<dbReference type="EMBL" id="AOGT01000362">
    <property type="protein sequence ID" value="EMG50143.1"/>
    <property type="molecule type" value="Genomic_DNA"/>
</dbReference>
<feature type="transmembrane region" description="Helical" evidence="5">
    <location>
        <begin position="136"/>
        <end position="156"/>
    </location>
</feature>
<keyword evidence="5" id="KW-0812">Transmembrane</keyword>
<dbReference type="eggNOG" id="KOG4186">
    <property type="taxonomic scope" value="Eukaryota"/>
</dbReference>
<evidence type="ECO:0000256" key="1">
    <source>
        <dbReference type="ARBA" id="ARBA00022593"/>
    </source>
</evidence>
<evidence type="ECO:0000313" key="7">
    <source>
        <dbReference type="Proteomes" id="UP000011777"/>
    </source>
</evidence>
<dbReference type="PANTHER" id="PTHR12652:SF50">
    <property type="entry name" value="PEROXIN 11"/>
    <property type="match status" value="1"/>
</dbReference>
<keyword evidence="7" id="KW-1185">Reference proteome</keyword>
<evidence type="ECO:0008006" key="8">
    <source>
        <dbReference type="Google" id="ProtNLM"/>
    </source>
</evidence>
<gene>
    <name evidence="6" type="ORF">G210_4837</name>
</gene>
<dbReference type="GO" id="GO:0005778">
    <property type="term" value="C:peroxisomal membrane"/>
    <property type="evidence" value="ECO:0007669"/>
    <property type="project" value="UniProtKB-SubCell"/>
</dbReference>
<keyword evidence="2 5" id="KW-0472">Membrane</keyword>
<keyword evidence="5" id="KW-1133">Transmembrane helix</keyword>
<evidence type="ECO:0000256" key="4">
    <source>
        <dbReference type="ARBA" id="ARBA00046271"/>
    </source>
</evidence>